<dbReference type="AlphaFoldDB" id="A0A942URB2"/>
<evidence type="ECO:0000313" key="2">
    <source>
        <dbReference type="EMBL" id="MBS4222589.1"/>
    </source>
</evidence>
<feature type="region of interest" description="Disordered" evidence="1">
    <location>
        <begin position="383"/>
        <end position="450"/>
    </location>
</feature>
<dbReference type="EMBL" id="JAGYPN010000001">
    <property type="protein sequence ID" value="MBS4222589.1"/>
    <property type="molecule type" value="Genomic_DNA"/>
</dbReference>
<dbReference type="RefSeq" id="WP_213097531.1">
    <property type="nucleotide sequence ID" value="NZ_JAGYPK010000001.1"/>
</dbReference>
<organism evidence="2 3">
    <name type="scientific">Lederbergia citrea</name>
    <dbReference type="NCBI Taxonomy" id="2833581"/>
    <lineage>
        <taxon>Bacteria</taxon>
        <taxon>Bacillati</taxon>
        <taxon>Bacillota</taxon>
        <taxon>Bacilli</taxon>
        <taxon>Bacillales</taxon>
        <taxon>Bacillaceae</taxon>
        <taxon>Lederbergia</taxon>
    </lineage>
</organism>
<evidence type="ECO:0000256" key="1">
    <source>
        <dbReference type="SAM" id="MobiDB-lite"/>
    </source>
</evidence>
<reference evidence="2 3" key="1">
    <citation type="submission" date="2021-05" db="EMBL/GenBank/DDBJ databases">
        <title>Novel Bacillus species.</title>
        <authorList>
            <person name="Liu G."/>
        </authorList>
    </citation>
    <scope>NUCLEOTIDE SEQUENCE [LARGE SCALE GENOMIC DNA]</scope>
    <source>
        <strain evidence="2 3">FJAT-49682</strain>
    </source>
</reference>
<dbReference type="Proteomes" id="UP000676456">
    <property type="component" value="Unassembled WGS sequence"/>
</dbReference>
<protein>
    <recommendedName>
        <fullName evidence="4">G5 domain-containing protein</fullName>
    </recommendedName>
</protein>
<evidence type="ECO:0008006" key="4">
    <source>
        <dbReference type="Google" id="ProtNLM"/>
    </source>
</evidence>
<comment type="caution">
    <text evidence="2">The sequence shown here is derived from an EMBL/GenBank/DDBJ whole genome shotgun (WGS) entry which is preliminary data.</text>
</comment>
<keyword evidence="3" id="KW-1185">Reference proteome</keyword>
<evidence type="ECO:0000313" key="3">
    <source>
        <dbReference type="Proteomes" id="UP000676456"/>
    </source>
</evidence>
<proteinExistence type="predicted"/>
<sequence>MNIKRLGKIASVLFLCIVFLFGFSQLGVLAFNTFLQPSERLTDNTKVAGVNLSGLTGIEAERVLGEKLEAWKAGARLSVQLVEKSQLLDLTQLSIDIPESIHLAESSSNSPLIINMSDKAMSEWLLAVFPEVTEEMVNLDALKAELVSNIDLSEPTIHTINLLDYVNDAFPEDITVAEVRKTEIPLTTGIAEFIEAFHEIEIKSHSQVSLLGILEDKGDLAVNSDELSVIASLLYELIFQTNFAVIERNLSRELPQDGEIGLEAKVDKESNMDFIFTNPNDNAYKLHFLTEQNGIQAVLKGAPFSFQYRLALEDAQKLSPKTILQYSPEVADSAVNLIEPGEKGALIRSNRELYDKSGNQLEIERMAEDYYPPVHRIEMRSLKRAESSEGGNGLGEESTNFDDEDSFIIEETNQIGNKEEMDIGSNLDKTDSLESDDPTNIWTDPGEIIK</sequence>
<accession>A0A942URB2</accession>
<gene>
    <name evidence="2" type="ORF">KHA91_07430</name>
</gene>
<feature type="compositionally biased region" description="Acidic residues" evidence="1">
    <location>
        <begin position="399"/>
        <end position="408"/>
    </location>
</feature>
<name>A0A942URB2_9BACI</name>